<gene>
    <name evidence="1" type="ORF">S01H1_78856</name>
</gene>
<dbReference type="AlphaFoldDB" id="X0XZA4"/>
<name>X0XZA4_9ZZZZ</name>
<sequence>SRLYRSTDGGDNWKVLKEAIPISALALVSDGGLLLGTIEGRIHSLSADRLVWEDFTVGLDALDTYDLAISPSYAQDQTIYAATSKAGVFVSYDGGRSWKETGFPGRAGFDYLRLAISPDYAGDRTLFAASSAGVYGWLGGGWQELQEGLGNLFPASALAISPNFPTDSTLFIGGDYRRPQVFISTDGGESWMSASQGLTEDSSGVESLVMSPNYAEDRTAYAWLQHKG</sequence>
<evidence type="ECO:0008006" key="2">
    <source>
        <dbReference type="Google" id="ProtNLM"/>
    </source>
</evidence>
<protein>
    <recommendedName>
        <fullName evidence="2">Photosynthesis system II assembly factor Ycf48/Hcf136-like domain-containing protein</fullName>
    </recommendedName>
</protein>
<proteinExistence type="predicted"/>
<feature type="non-terminal residue" evidence="1">
    <location>
        <position position="228"/>
    </location>
</feature>
<comment type="caution">
    <text evidence="1">The sequence shown here is derived from an EMBL/GenBank/DDBJ whole genome shotgun (WGS) entry which is preliminary data.</text>
</comment>
<evidence type="ECO:0000313" key="1">
    <source>
        <dbReference type="EMBL" id="GAG48720.1"/>
    </source>
</evidence>
<dbReference type="SUPFAM" id="SSF110296">
    <property type="entry name" value="Oligoxyloglucan reducing end-specific cellobiohydrolase"/>
    <property type="match status" value="1"/>
</dbReference>
<accession>X0XZA4</accession>
<feature type="non-terminal residue" evidence="1">
    <location>
        <position position="1"/>
    </location>
</feature>
<organism evidence="1">
    <name type="scientific">marine sediment metagenome</name>
    <dbReference type="NCBI Taxonomy" id="412755"/>
    <lineage>
        <taxon>unclassified sequences</taxon>
        <taxon>metagenomes</taxon>
        <taxon>ecological metagenomes</taxon>
    </lineage>
</organism>
<dbReference type="Gene3D" id="2.130.10.10">
    <property type="entry name" value="YVTN repeat-like/Quinoprotein amine dehydrogenase"/>
    <property type="match status" value="1"/>
</dbReference>
<dbReference type="InterPro" id="IPR015943">
    <property type="entry name" value="WD40/YVTN_repeat-like_dom_sf"/>
</dbReference>
<reference evidence="1" key="1">
    <citation type="journal article" date="2014" name="Front. Microbiol.">
        <title>High frequency of phylogenetically diverse reductive dehalogenase-homologous genes in deep subseafloor sedimentary metagenomes.</title>
        <authorList>
            <person name="Kawai M."/>
            <person name="Futagami T."/>
            <person name="Toyoda A."/>
            <person name="Takaki Y."/>
            <person name="Nishi S."/>
            <person name="Hori S."/>
            <person name="Arai W."/>
            <person name="Tsubouchi T."/>
            <person name="Morono Y."/>
            <person name="Uchiyama I."/>
            <person name="Ito T."/>
            <person name="Fujiyama A."/>
            <person name="Inagaki F."/>
            <person name="Takami H."/>
        </authorList>
    </citation>
    <scope>NUCLEOTIDE SEQUENCE</scope>
    <source>
        <strain evidence="1">Expedition CK06-06</strain>
    </source>
</reference>
<dbReference type="EMBL" id="BARS01053103">
    <property type="protein sequence ID" value="GAG48720.1"/>
    <property type="molecule type" value="Genomic_DNA"/>
</dbReference>